<dbReference type="PANTHER" id="PTHR48050">
    <property type="entry name" value="STEROL 3-BETA-GLUCOSYLTRANSFERASE"/>
    <property type="match status" value="1"/>
</dbReference>
<proteinExistence type="predicted"/>
<dbReference type="InterPro" id="IPR050426">
    <property type="entry name" value="Glycosyltransferase_28"/>
</dbReference>
<feature type="domain" description="Glycosyltransferase family 28 N-terminal" evidence="1">
    <location>
        <begin position="3"/>
        <end position="56"/>
    </location>
</feature>
<dbReference type="InterPro" id="IPR004276">
    <property type="entry name" value="GlycoTrans_28_N"/>
</dbReference>
<dbReference type="Proteomes" id="UP001501676">
    <property type="component" value="Unassembled WGS sequence"/>
</dbReference>
<comment type="caution">
    <text evidence="3">The sequence shown here is derived from an EMBL/GenBank/DDBJ whole genome shotgun (WGS) entry which is preliminary data.</text>
</comment>
<protein>
    <submittedName>
        <fullName evidence="3">Glycosyltransferase</fullName>
    </submittedName>
</protein>
<reference evidence="4" key="1">
    <citation type="journal article" date="2019" name="Int. J. Syst. Evol. Microbiol.">
        <title>The Global Catalogue of Microorganisms (GCM) 10K type strain sequencing project: providing services to taxonomists for standard genome sequencing and annotation.</title>
        <authorList>
            <consortium name="The Broad Institute Genomics Platform"/>
            <consortium name="The Broad Institute Genome Sequencing Center for Infectious Disease"/>
            <person name="Wu L."/>
            <person name="Ma J."/>
        </authorList>
    </citation>
    <scope>NUCLEOTIDE SEQUENCE [LARGE SCALE GENOMIC DNA]</scope>
    <source>
        <strain evidence="4">JCM 9458</strain>
    </source>
</reference>
<dbReference type="SUPFAM" id="SSF53756">
    <property type="entry name" value="UDP-Glycosyltransferase/glycogen phosphorylase"/>
    <property type="match status" value="1"/>
</dbReference>
<evidence type="ECO:0000259" key="1">
    <source>
        <dbReference type="Pfam" id="PF03033"/>
    </source>
</evidence>
<feature type="domain" description="Erythromycin biosynthesis protein CIII-like C-terminal" evidence="2">
    <location>
        <begin position="279"/>
        <end position="385"/>
    </location>
</feature>
<dbReference type="Pfam" id="PF06722">
    <property type="entry name" value="EryCIII-like_C"/>
    <property type="match status" value="1"/>
</dbReference>
<dbReference type="CDD" id="cd03784">
    <property type="entry name" value="GT1_Gtf-like"/>
    <property type="match status" value="1"/>
</dbReference>
<name>A0ABP6TDW2_9ACTN</name>
<evidence type="ECO:0000313" key="4">
    <source>
        <dbReference type="Proteomes" id="UP001501676"/>
    </source>
</evidence>
<dbReference type="InterPro" id="IPR002213">
    <property type="entry name" value="UDP_glucos_trans"/>
</dbReference>
<dbReference type="Gene3D" id="3.40.50.2000">
    <property type="entry name" value="Glycogen Phosphorylase B"/>
    <property type="match status" value="2"/>
</dbReference>
<dbReference type="EMBL" id="BAAAYN010000119">
    <property type="protein sequence ID" value="GAA3399173.1"/>
    <property type="molecule type" value="Genomic_DNA"/>
</dbReference>
<keyword evidence="4" id="KW-1185">Reference proteome</keyword>
<dbReference type="PANTHER" id="PTHR48050:SF13">
    <property type="entry name" value="STEROL 3-BETA-GLUCOSYLTRANSFERASE UGT80A2"/>
    <property type="match status" value="1"/>
</dbReference>
<evidence type="ECO:0000259" key="2">
    <source>
        <dbReference type="Pfam" id="PF06722"/>
    </source>
</evidence>
<accession>A0ABP6TDW2</accession>
<organism evidence="3 4">
    <name type="scientific">Cryptosporangium minutisporangium</name>
    <dbReference type="NCBI Taxonomy" id="113569"/>
    <lineage>
        <taxon>Bacteria</taxon>
        <taxon>Bacillati</taxon>
        <taxon>Actinomycetota</taxon>
        <taxon>Actinomycetes</taxon>
        <taxon>Cryptosporangiales</taxon>
        <taxon>Cryptosporangiaceae</taxon>
        <taxon>Cryptosporangium</taxon>
    </lineage>
</organism>
<dbReference type="InterPro" id="IPR010610">
    <property type="entry name" value="EryCIII-like_C"/>
</dbReference>
<evidence type="ECO:0000313" key="3">
    <source>
        <dbReference type="EMBL" id="GAA3399173.1"/>
    </source>
</evidence>
<sequence>MRVLIVTVGSRGDVAPYTGLAARLRAAGHAVAIATHDPFATLVGGTGCEFRPLPGDPRTILDAAALSVRVVPRVVRYLDAVGAALPDAVRPGVDVLVTGAATAPLVGHLGAGLGVPVLGAYLQPAHPTRAFPPPVSSVRSLGGFGNWMSARAVRAVVDGFSAPAVRTLRSRLGLAPGGTIAPPPVVYGFSPAVLPPPTDWPSDLRAVGYWWPEPPADWRPPPPLAGFLAAGDPPVHVGLGSLGDAPRARRFAGLAVRELRRRGFRVLVQGSVDAEPADDGVLLLGDVPHERLFPHVAAVLHHAGAGTTAAALRAGVPTVPVPVQADQHLWARRAVQLTVAPGALRLRTATPEQVADAVTAAVGDPRYRAGARRLAAILAAEDGAAAVLDMVDRLGQ</sequence>
<gene>
    <name evidence="3" type="ORF">GCM10020369_84310</name>
</gene>
<dbReference type="Pfam" id="PF03033">
    <property type="entry name" value="Glyco_transf_28"/>
    <property type="match status" value="1"/>
</dbReference>
<dbReference type="RefSeq" id="WP_345733982.1">
    <property type="nucleotide sequence ID" value="NZ_BAAAYN010000119.1"/>
</dbReference>